<dbReference type="Pfam" id="PF00589">
    <property type="entry name" value="Phage_integrase"/>
    <property type="match status" value="1"/>
</dbReference>
<organism evidence="5 6">
    <name type="scientific">Mucilaginibacter straminoryzae</name>
    <dbReference type="NCBI Taxonomy" id="2932774"/>
    <lineage>
        <taxon>Bacteria</taxon>
        <taxon>Pseudomonadati</taxon>
        <taxon>Bacteroidota</taxon>
        <taxon>Sphingobacteriia</taxon>
        <taxon>Sphingobacteriales</taxon>
        <taxon>Sphingobacteriaceae</taxon>
        <taxon>Mucilaginibacter</taxon>
    </lineage>
</organism>
<dbReference type="InterPro" id="IPR025269">
    <property type="entry name" value="SAM-like_dom"/>
</dbReference>
<dbReference type="InterPro" id="IPR050090">
    <property type="entry name" value="Tyrosine_recombinase_XerCD"/>
</dbReference>
<keyword evidence="3" id="KW-0233">DNA recombination</keyword>
<gene>
    <name evidence="5" type="ORF">MUY27_13895</name>
</gene>
<protein>
    <submittedName>
        <fullName evidence="5">Site-specific integrase</fullName>
    </submittedName>
</protein>
<evidence type="ECO:0000313" key="6">
    <source>
        <dbReference type="Proteomes" id="UP001139450"/>
    </source>
</evidence>
<evidence type="ECO:0000313" key="5">
    <source>
        <dbReference type="EMBL" id="MCJ8210805.1"/>
    </source>
</evidence>
<dbReference type="PANTHER" id="PTHR30349">
    <property type="entry name" value="PHAGE INTEGRASE-RELATED"/>
    <property type="match status" value="1"/>
</dbReference>
<evidence type="ECO:0000259" key="4">
    <source>
        <dbReference type="PROSITE" id="PS51898"/>
    </source>
</evidence>
<keyword evidence="2" id="KW-0238">DNA-binding</keyword>
<evidence type="ECO:0000256" key="3">
    <source>
        <dbReference type="ARBA" id="ARBA00023172"/>
    </source>
</evidence>
<dbReference type="RefSeq" id="WP_338042677.1">
    <property type="nucleotide sequence ID" value="NZ_JALJEJ010000006.1"/>
</dbReference>
<dbReference type="SUPFAM" id="SSF56349">
    <property type="entry name" value="DNA breaking-rejoining enzymes"/>
    <property type="match status" value="1"/>
</dbReference>
<dbReference type="Gene3D" id="1.10.443.10">
    <property type="entry name" value="Intergrase catalytic core"/>
    <property type="match status" value="1"/>
</dbReference>
<dbReference type="Proteomes" id="UP001139450">
    <property type="component" value="Unassembled WGS sequence"/>
</dbReference>
<dbReference type="InterPro" id="IPR010998">
    <property type="entry name" value="Integrase_recombinase_N"/>
</dbReference>
<dbReference type="InterPro" id="IPR013762">
    <property type="entry name" value="Integrase-like_cat_sf"/>
</dbReference>
<proteinExistence type="inferred from homology"/>
<dbReference type="Pfam" id="PF17293">
    <property type="entry name" value="Arm-DNA-bind_5"/>
    <property type="match status" value="1"/>
</dbReference>
<comment type="caution">
    <text evidence="5">The sequence shown here is derived from an EMBL/GenBank/DDBJ whole genome shotgun (WGS) entry which is preliminary data.</text>
</comment>
<dbReference type="InterPro" id="IPR011010">
    <property type="entry name" value="DNA_brk_join_enz"/>
</dbReference>
<dbReference type="AlphaFoldDB" id="A0A9X1X638"/>
<reference evidence="5" key="1">
    <citation type="submission" date="2022-04" db="EMBL/GenBank/DDBJ databases">
        <title>Mucilaginibacter sp. RS28 isolated from freshwater.</title>
        <authorList>
            <person name="Ko S.-R."/>
        </authorList>
    </citation>
    <scope>NUCLEOTIDE SEQUENCE</scope>
    <source>
        <strain evidence="5">RS28</strain>
    </source>
</reference>
<accession>A0A9X1X638</accession>
<dbReference type="Gene3D" id="1.10.150.130">
    <property type="match status" value="1"/>
</dbReference>
<dbReference type="PANTHER" id="PTHR30349:SF64">
    <property type="entry name" value="PROPHAGE INTEGRASE INTD-RELATED"/>
    <property type="match status" value="1"/>
</dbReference>
<name>A0A9X1X638_9SPHI</name>
<feature type="domain" description="Tyr recombinase" evidence="4">
    <location>
        <begin position="219"/>
        <end position="394"/>
    </location>
</feature>
<dbReference type="CDD" id="cd01185">
    <property type="entry name" value="INTN1_C_like"/>
    <property type="match status" value="1"/>
</dbReference>
<dbReference type="Pfam" id="PF13102">
    <property type="entry name" value="Phage_int_SAM_5"/>
    <property type="match status" value="1"/>
</dbReference>
<dbReference type="PROSITE" id="PS51898">
    <property type="entry name" value="TYR_RECOMBINASE"/>
    <property type="match status" value="1"/>
</dbReference>
<dbReference type="GO" id="GO:0003677">
    <property type="term" value="F:DNA binding"/>
    <property type="evidence" value="ECO:0007669"/>
    <property type="project" value="UniProtKB-KW"/>
</dbReference>
<dbReference type="GO" id="GO:0006310">
    <property type="term" value="P:DNA recombination"/>
    <property type="evidence" value="ECO:0007669"/>
    <property type="project" value="UniProtKB-KW"/>
</dbReference>
<dbReference type="GO" id="GO:0015074">
    <property type="term" value="P:DNA integration"/>
    <property type="evidence" value="ECO:0007669"/>
    <property type="project" value="InterPro"/>
</dbReference>
<dbReference type="InterPro" id="IPR002104">
    <property type="entry name" value="Integrase_catalytic"/>
</dbReference>
<keyword evidence="6" id="KW-1185">Reference proteome</keyword>
<evidence type="ECO:0000256" key="2">
    <source>
        <dbReference type="ARBA" id="ARBA00023125"/>
    </source>
</evidence>
<dbReference type="EMBL" id="JALJEJ010000006">
    <property type="protein sequence ID" value="MCJ8210805.1"/>
    <property type="molecule type" value="Genomic_DNA"/>
</dbReference>
<dbReference type="InterPro" id="IPR035386">
    <property type="entry name" value="Arm-DNA-bind_5"/>
</dbReference>
<comment type="similarity">
    <text evidence="1">Belongs to the 'phage' integrase family.</text>
</comment>
<evidence type="ECO:0000256" key="1">
    <source>
        <dbReference type="ARBA" id="ARBA00008857"/>
    </source>
</evidence>
<sequence>MVHNIHILFFLYRSKTNEKGTMPIFCRLTLNGKRKQFSTGFFLKESNWNGQTQRYRGTSVDAQHVNSGLESIRVQLIKAYNAIAKEGSVFTVEQVYNRFAEKDKEYKTLLQAFEYHNEKMKELVGKDYVKATYDKFVVIQNHVEEFIKCEYKLSDYPLSEIKLKFLHDLDHYLKVTKRHNQNTINKVIERVKKVMKIAVGNGWIVSDPFVLYQKKKYVKEVVFLSSIELKKLETHKFAQDRLEAVRDCFIFSCYTGLAYNEASQLSTDHLQLDDNGLLWIEMIRQKTQRPVSVPVLPKAMKVLKKYGYPGKEGLLLPVISNQKMNSYLKEVAEVVGIGKHLTHHIARKTFASTVLLNNDIPVEIVSFLLGHSKTTTTEQHYAKVVKDSVIRHVRNLNKRLK</sequence>